<feature type="compositionally biased region" description="Low complexity" evidence="1">
    <location>
        <begin position="130"/>
        <end position="159"/>
    </location>
</feature>
<gene>
    <name evidence="3" type="ORF">FB465_5227</name>
</gene>
<feature type="transmembrane region" description="Helical" evidence="2">
    <location>
        <begin position="36"/>
        <end position="57"/>
    </location>
</feature>
<proteinExistence type="predicted"/>
<dbReference type="EMBL" id="VIVR01000001">
    <property type="protein sequence ID" value="TWE20085.1"/>
    <property type="molecule type" value="Genomic_DNA"/>
</dbReference>
<organism evidence="3 4">
    <name type="scientific">Kitasatospora atroaurantiaca</name>
    <dbReference type="NCBI Taxonomy" id="285545"/>
    <lineage>
        <taxon>Bacteria</taxon>
        <taxon>Bacillati</taxon>
        <taxon>Actinomycetota</taxon>
        <taxon>Actinomycetes</taxon>
        <taxon>Kitasatosporales</taxon>
        <taxon>Streptomycetaceae</taxon>
        <taxon>Kitasatospora</taxon>
    </lineage>
</organism>
<evidence type="ECO:0000256" key="2">
    <source>
        <dbReference type="SAM" id="Phobius"/>
    </source>
</evidence>
<keyword evidence="2" id="KW-0812">Transmembrane</keyword>
<accession>A0A561EWU1</accession>
<feature type="compositionally biased region" description="Low complexity" evidence="1">
    <location>
        <begin position="85"/>
        <end position="99"/>
    </location>
</feature>
<protein>
    <submittedName>
        <fullName evidence="3">Uncharacterized protein</fullName>
    </submittedName>
</protein>
<dbReference type="AlphaFoldDB" id="A0A561EWU1"/>
<dbReference type="Proteomes" id="UP000318416">
    <property type="component" value="Unassembled WGS sequence"/>
</dbReference>
<feature type="compositionally biased region" description="Pro residues" evidence="1">
    <location>
        <begin position="120"/>
        <end position="129"/>
    </location>
</feature>
<comment type="caution">
    <text evidence="3">The sequence shown here is derived from an EMBL/GenBank/DDBJ whole genome shotgun (WGS) entry which is preliminary data.</text>
</comment>
<keyword evidence="2" id="KW-0472">Membrane</keyword>
<dbReference type="OrthoDB" id="4325733at2"/>
<feature type="compositionally biased region" description="Polar residues" evidence="1">
    <location>
        <begin position="62"/>
        <end position="73"/>
    </location>
</feature>
<evidence type="ECO:0000313" key="3">
    <source>
        <dbReference type="EMBL" id="TWE20085.1"/>
    </source>
</evidence>
<name>A0A561EWU1_9ACTN</name>
<evidence type="ECO:0000256" key="1">
    <source>
        <dbReference type="SAM" id="MobiDB-lite"/>
    </source>
</evidence>
<keyword evidence="4" id="KW-1185">Reference proteome</keyword>
<evidence type="ECO:0000313" key="4">
    <source>
        <dbReference type="Proteomes" id="UP000318416"/>
    </source>
</evidence>
<feature type="region of interest" description="Disordered" evidence="1">
    <location>
        <begin position="62"/>
        <end position="175"/>
    </location>
</feature>
<reference evidence="3 4" key="1">
    <citation type="submission" date="2019-06" db="EMBL/GenBank/DDBJ databases">
        <title>Sequencing the genomes of 1000 actinobacteria strains.</title>
        <authorList>
            <person name="Klenk H.-P."/>
        </authorList>
    </citation>
    <scope>NUCLEOTIDE SEQUENCE [LARGE SCALE GENOMIC DNA]</scope>
    <source>
        <strain evidence="3 4">DSM 41649</strain>
    </source>
</reference>
<keyword evidence="2" id="KW-1133">Transmembrane helix</keyword>
<sequence length="303" mass="30549">MVLREDRVTARAGVGYGRHSRPKPVGARFRLPGFRFSGAAMAMSTVVGISVATTWLVSEQQSVGRQPGVSNVGASPPLPSPDGSAHPMPVAAASATAAPTIGPRALSTPVTPVRHTSSAPPVPAGPAPSSPTASASGSPAPSPSTPSGAPSGSAGSTPEPFGPTGGPTGRPTEAVPTEALAGEGSRELLGPSGTRHTLALVLGEPLTALQVELRLARPEALPGTTPWSTLPGAVVTVTQEHGTLVYRFTAPAGLDVQPGEYVFGVRGARCPAPGRERAAQETWAASAFGIRRPRALAVRGIFG</sequence>
<dbReference type="RefSeq" id="WP_145794247.1">
    <property type="nucleotide sequence ID" value="NZ_BAAABR010000060.1"/>
</dbReference>